<evidence type="ECO:0000313" key="2">
    <source>
        <dbReference type="Proteomes" id="UP000317778"/>
    </source>
</evidence>
<accession>A0A532V0Z6</accession>
<dbReference type="Proteomes" id="UP000317778">
    <property type="component" value="Unassembled WGS sequence"/>
</dbReference>
<gene>
    <name evidence="1" type="ORF">CEE36_09115</name>
</gene>
<dbReference type="AlphaFoldDB" id="A0A532V0Z6"/>
<protein>
    <submittedName>
        <fullName evidence="1">Uncharacterized protein</fullName>
    </submittedName>
</protein>
<dbReference type="EMBL" id="NJBO01000016">
    <property type="protein sequence ID" value="TKJ40893.1"/>
    <property type="molecule type" value="Genomic_DNA"/>
</dbReference>
<proteinExistence type="predicted"/>
<organism evidence="1 2">
    <name type="scientific">candidate division TA06 bacterium B3_TA06</name>
    <dbReference type="NCBI Taxonomy" id="2012487"/>
    <lineage>
        <taxon>Bacteria</taxon>
        <taxon>Bacteria division TA06</taxon>
    </lineage>
</organism>
<comment type="caution">
    <text evidence="1">The sequence shown here is derived from an EMBL/GenBank/DDBJ whole genome shotgun (WGS) entry which is preliminary data.</text>
</comment>
<sequence length="139" mass="15902">MIILSQVQERYNKRANLTRSKRRSPQKVIVQVKSDAKPKVSYVRDLAGTMQREKAVMGALILLYEPSERSDIPSEAASAGFYNSEIMNKDYPRVQVLTVKGLLEGIERLKIPQIAPDDITFKRAERINKDKDKQKKLDV</sequence>
<name>A0A532V0Z6_UNCT6</name>
<evidence type="ECO:0000313" key="1">
    <source>
        <dbReference type="EMBL" id="TKJ40893.1"/>
    </source>
</evidence>
<reference evidence="1 2" key="1">
    <citation type="submission" date="2017-06" db="EMBL/GenBank/DDBJ databases">
        <title>Novel microbial phyla capable of carbon fixation and sulfur reduction in deep-sea sediments.</title>
        <authorList>
            <person name="Huang J."/>
            <person name="Baker B."/>
            <person name="Wang Y."/>
        </authorList>
    </citation>
    <scope>NUCLEOTIDE SEQUENCE [LARGE SCALE GENOMIC DNA]</scope>
    <source>
        <strain evidence="1">B3_TA06</strain>
    </source>
</reference>